<comment type="caution">
    <text evidence="5">The sequence shown here is derived from an EMBL/GenBank/DDBJ whole genome shotgun (WGS) entry which is preliminary data.</text>
</comment>
<reference evidence="5" key="1">
    <citation type="submission" date="2022-12" db="EMBL/GenBank/DDBJ databases">
        <title>Genome assemblies of Blomia tropicalis.</title>
        <authorList>
            <person name="Cui Y."/>
        </authorList>
    </citation>
    <scope>NUCLEOTIDE SEQUENCE</scope>
    <source>
        <tissue evidence="5">Adult mites</tissue>
    </source>
</reference>
<name>A0A9Q0RK39_BLOTA</name>
<accession>A0A9Q0RK39</accession>
<feature type="compositionally biased region" description="Polar residues" evidence="3">
    <location>
        <begin position="11"/>
        <end position="20"/>
    </location>
</feature>
<gene>
    <name evidence="5" type="ORF">RDWZM_008172</name>
</gene>
<dbReference type="SMART" id="SM00322">
    <property type="entry name" value="KH"/>
    <property type="match status" value="2"/>
</dbReference>
<dbReference type="InterPro" id="IPR004087">
    <property type="entry name" value="KH_dom"/>
</dbReference>
<evidence type="ECO:0000256" key="1">
    <source>
        <dbReference type="ARBA" id="ARBA00022737"/>
    </source>
</evidence>
<dbReference type="Gene3D" id="3.30.310.270">
    <property type="match status" value="1"/>
</dbReference>
<dbReference type="Pfam" id="PF00013">
    <property type="entry name" value="KH_1"/>
    <property type="match status" value="1"/>
</dbReference>
<dbReference type="PANTHER" id="PTHR10627:SF69">
    <property type="entry name" value="PROTEIN BICAUDAL C"/>
    <property type="match status" value="1"/>
</dbReference>
<sequence>MNKDTLSICNRQSLNGPNLTSNVNNNNNNNSNNYEKDLKVDKRILEIMRSGGNHIFPSAVDFFGRIIDQTNSKIDFSSTFKDRQGNEIPIVKVMNTNLKSLEAASALIMEYLDPHRDKMTFNIDVPYNDHSYIIGKDGSRIKNLSRETGCHIHLPDCNKTSGKKSNKLSIAGTSFESIEQARNQIRRSLPLNVGFKARIKSRKFVHIDTSSSEVQAIKRKYRVDVTFNNVVSNSRYTEVTINVKGGRFQLEEIKCATQELYQFVTGEEIYSNPMLDFTILIDVSHSHHQYVKGKNNCNLKVIHQRSHSIISFPPSDVEVNQVIIQGKDLISTVMGWQELMGYLPLLLSFDVNFDISKMHSEIQLLEKEHGVGIRIREKLCSHVYTVLIKTQERHSICLQEIRQRILALKTKAEKIDKGNIENFCMRDSLYKNLNGSFVQLHANSSNLNQVSKFNPLPFNCNPYNSYNGGDSGSCGYPSTKYSRIQSSENVPYGDVCRSLSSHFNSRRSKVCNKSYSFNNETNGSVGSPNIKNNEPLAYDLAQLNKSNYIPTSKLSALSLMNFDSNDKSVPLKEINVDTNQLISFDQYSTISESVNNNSRCRFSPSDQAKVDYSFSRFAYSNYGENDSDASSKSLSMNSSTMQDDIYMNQENAFQNAFNFYNATNKYSFFSMNN</sequence>
<proteinExistence type="predicted"/>
<keyword evidence="6" id="KW-1185">Reference proteome</keyword>
<dbReference type="GO" id="GO:0003723">
    <property type="term" value="F:RNA binding"/>
    <property type="evidence" value="ECO:0007669"/>
    <property type="project" value="UniProtKB-UniRule"/>
</dbReference>
<feature type="domain" description="K Homology" evidence="4">
    <location>
        <begin position="117"/>
        <end position="190"/>
    </location>
</feature>
<evidence type="ECO:0000259" key="4">
    <source>
        <dbReference type="SMART" id="SM00322"/>
    </source>
</evidence>
<dbReference type="Proteomes" id="UP001142055">
    <property type="component" value="Chromosome 3"/>
</dbReference>
<feature type="compositionally biased region" description="Low complexity" evidence="3">
    <location>
        <begin position="21"/>
        <end position="33"/>
    </location>
</feature>
<evidence type="ECO:0000256" key="3">
    <source>
        <dbReference type="SAM" id="MobiDB-lite"/>
    </source>
</evidence>
<dbReference type="InterPro" id="IPR036612">
    <property type="entry name" value="KH_dom_type_1_sf"/>
</dbReference>
<keyword evidence="2" id="KW-0694">RNA-binding</keyword>
<dbReference type="PANTHER" id="PTHR10627">
    <property type="entry name" value="SCP160"/>
    <property type="match status" value="1"/>
</dbReference>
<evidence type="ECO:0000313" key="6">
    <source>
        <dbReference type="Proteomes" id="UP001142055"/>
    </source>
</evidence>
<feature type="domain" description="K Homology" evidence="4">
    <location>
        <begin position="275"/>
        <end position="343"/>
    </location>
</feature>
<protein>
    <recommendedName>
        <fullName evidence="4">K Homology domain-containing protein</fullName>
    </recommendedName>
</protein>
<dbReference type="AlphaFoldDB" id="A0A9Q0RK39"/>
<evidence type="ECO:0000313" key="5">
    <source>
        <dbReference type="EMBL" id="KAJ6217015.1"/>
    </source>
</evidence>
<dbReference type="SUPFAM" id="SSF54791">
    <property type="entry name" value="Eukaryotic type KH-domain (KH-domain type I)"/>
    <property type="match status" value="2"/>
</dbReference>
<dbReference type="EMBL" id="JAPWDV010000003">
    <property type="protein sequence ID" value="KAJ6217015.1"/>
    <property type="molecule type" value="Genomic_DNA"/>
</dbReference>
<dbReference type="GO" id="GO:0010468">
    <property type="term" value="P:regulation of gene expression"/>
    <property type="evidence" value="ECO:0007669"/>
    <property type="project" value="UniProtKB-ARBA"/>
</dbReference>
<keyword evidence="1" id="KW-0677">Repeat</keyword>
<organism evidence="5 6">
    <name type="scientific">Blomia tropicalis</name>
    <name type="common">Mite</name>
    <dbReference type="NCBI Taxonomy" id="40697"/>
    <lineage>
        <taxon>Eukaryota</taxon>
        <taxon>Metazoa</taxon>
        <taxon>Ecdysozoa</taxon>
        <taxon>Arthropoda</taxon>
        <taxon>Chelicerata</taxon>
        <taxon>Arachnida</taxon>
        <taxon>Acari</taxon>
        <taxon>Acariformes</taxon>
        <taxon>Sarcoptiformes</taxon>
        <taxon>Astigmata</taxon>
        <taxon>Glycyphagoidea</taxon>
        <taxon>Echimyopodidae</taxon>
        <taxon>Blomia</taxon>
    </lineage>
</organism>
<dbReference type="GO" id="GO:0005737">
    <property type="term" value="C:cytoplasm"/>
    <property type="evidence" value="ECO:0007669"/>
    <property type="project" value="TreeGrafter"/>
</dbReference>
<evidence type="ECO:0000256" key="2">
    <source>
        <dbReference type="PROSITE-ProRule" id="PRU00117"/>
    </source>
</evidence>
<dbReference type="Gene3D" id="3.30.1370.10">
    <property type="entry name" value="K Homology domain, type 1"/>
    <property type="match status" value="1"/>
</dbReference>
<dbReference type="PROSITE" id="PS50084">
    <property type="entry name" value="KH_TYPE_1"/>
    <property type="match status" value="1"/>
</dbReference>
<feature type="region of interest" description="Disordered" evidence="3">
    <location>
        <begin position="11"/>
        <end position="35"/>
    </location>
</feature>
<dbReference type="InterPro" id="IPR004088">
    <property type="entry name" value="KH_dom_type_1"/>
</dbReference>